<name>A0A8T1QKG6_CARIL</name>
<dbReference type="EMBL" id="CM031813">
    <property type="protein sequence ID" value="KAG6654967.1"/>
    <property type="molecule type" value="Genomic_DNA"/>
</dbReference>
<dbReference type="Proteomes" id="UP000811609">
    <property type="component" value="Chromosome 5"/>
</dbReference>
<dbReference type="AlphaFoldDB" id="A0A8T1QKG6"/>
<evidence type="ECO:0000313" key="1">
    <source>
        <dbReference type="EMBL" id="KAG6654967.1"/>
    </source>
</evidence>
<protein>
    <submittedName>
        <fullName evidence="1">Uncharacterized protein</fullName>
    </submittedName>
</protein>
<sequence length="134" mass="15035">MIIPITARRSSKIDQNFKKNKNVTNTQKRRNLSSENDSTTRLLDFLLGNLRNELGLDYDGLVLRQHALAQDLEEAILGDVNQGNFVFGRLVLDVLRDQGPELVDVDDGAVELVAELVEVSHTNLTEVPRVILIE</sequence>
<evidence type="ECO:0000313" key="2">
    <source>
        <dbReference type="Proteomes" id="UP000811609"/>
    </source>
</evidence>
<organism evidence="1 2">
    <name type="scientific">Carya illinoinensis</name>
    <name type="common">Pecan</name>
    <dbReference type="NCBI Taxonomy" id="32201"/>
    <lineage>
        <taxon>Eukaryota</taxon>
        <taxon>Viridiplantae</taxon>
        <taxon>Streptophyta</taxon>
        <taxon>Embryophyta</taxon>
        <taxon>Tracheophyta</taxon>
        <taxon>Spermatophyta</taxon>
        <taxon>Magnoliopsida</taxon>
        <taxon>eudicotyledons</taxon>
        <taxon>Gunneridae</taxon>
        <taxon>Pentapetalae</taxon>
        <taxon>rosids</taxon>
        <taxon>fabids</taxon>
        <taxon>Fagales</taxon>
        <taxon>Juglandaceae</taxon>
        <taxon>Carya</taxon>
    </lineage>
</organism>
<comment type="caution">
    <text evidence="1">The sequence shown here is derived from an EMBL/GenBank/DDBJ whole genome shotgun (WGS) entry which is preliminary data.</text>
</comment>
<keyword evidence="2" id="KW-1185">Reference proteome</keyword>
<accession>A0A8T1QKG6</accession>
<reference evidence="1" key="1">
    <citation type="submission" date="2020-12" db="EMBL/GenBank/DDBJ databases">
        <title>WGS assembly of Carya illinoinensis cv. Pawnee.</title>
        <authorList>
            <person name="Platts A."/>
            <person name="Shu S."/>
            <person name="Wright S."/>
            <person name="Barry K."/>
            <person name="Edger P."/>
            <person name="Pires J.C."/>
            <person name="Schmutz J."/>
        </authorList>
    </citation>
    <scope>NUCLEOTIDE SEQUENCE</scope>
    <source>
        <tissue evidence="1">Leaf</tissue>
    </source>
</reference>
<gene>
    <name evidence="1" type="ORF">CIPAW_05G182800</name>
</gene>
<proteinExistence type="predicted"/>